<name>A0A9P5U2Z2_9AGAR</name>
<evidence type="ECO:0000313" key="3">
    <source>
        <dbReference type="Proteomes" id="UP000772434"/>
    </source>
</evidence>
<comment type="caution">
    <text evidence="2">The sequence shown here is derived from an EMBL/GenBank/DDBJ whole genome shotgun (WGS) entry which is preliminary data.</text>
</comment>
<organism evidence="2 3">
    <name type="scientific">Rhodocollybia butyracea</name>
    <dbReference type="NCBI Taxonomy" id="206335"/>
    <lineage>
        <taxon>Eukaryota</taxon>
        <taxon>Fungi</taxon>
        <taxon>Dikarya</taxon>
        <taxon>Basidiomycota</taxon>
        <taxon>Agaricomycotina</taxon>
        <taxon>Agaricomycetes</taxon>
        <taxon>Agaricomycetidae</taxon>
        <taxon>Agaricales</taxon>
        <taxon>Marasmiineae</taxon>
        <taxon>Omphalotaceae</taxon>
        <taxon>Rhodocollybia</taxon>
    </lineage>
</organism>
<proteinExistence type="predicted"/>
<gene>
    <name evidence="2" type="ORF">BDP27DRAFT_1367234</name>
</gene>
<dbReference type="EMBL" id="JADNRY010000124">
    <property type="protein sequence ID" value="KAF9064411.1"/>
    <property type="molecule type" value="Genomic_DNA"/>
</dbReference>
<dbReference type="AlphaFoldDB" id="A0A9P5U2Z2"/>
<dbReference type="Proteomes" id="UP000772434">
    <property type="component" value="Unassembled WGS sequence"/>
</dbReference>
<keyword evidence="3" id="KW-1185">Reference proteome</keyword>
<sequence>MAIGDLMGTGSIGNVANHVVGENISRNKGRDVRMKAIFDHGGRRLKSRFKDPKQLSKASPKIQNMGTLMEELVALLEPPATDSTPVPQDPPPVKLTYDPPLYAPGPLLPWLQHLFRSQTVDTELSESMVDAESGTFLAHYFTLAGQFIVRPQHTYRALASIADQAISNKWSMKVQNLSGDDQADWSLFLFSDNEIGSQDISFNPATASTPPLTNDVNLSSSPELDFNFSIGPGAVDISWTKMKQWLPSPETDPQDNSVHKGANTTISSVPTEPDISELSAILDELGRLVVEKGRNALKRHELTVVHPLLEPCQDTLIAIVENKFKDKARGVAQLRAYAKDHHKNSSRMWSFTFVLNSFGLQVAMFKFDDSSDELVAVAEDKAINGKKDVAAWYPVTMLSASDSIFHSITSSAASTSTPDQLSIWLENIRSDYA</sequence>
<accession>A0A9P5U2Z2</accession>
<evidence type="ECO:0000256" key="1">
    <source>
        <dbReference type="SAM" id="MobiDB-lite"/>
    </source>
</evidence>
<evidence type="ECO:0000313" key="2">
    <source>
        <dbReference type="EMBL" id="KAF9064411.1"/>
    </source>
</evidence>
<dbReference type="OrthoDB" id="3117574at2759"/>
<reference evidence="2" key="1">
    <citation type="submission" date="2020-11" db="EMBL/GenBank/DDBJ databases">
        <authorList>
            <consortium name="DOE Joint Genome Institute"/>
            <person name="Ahrendt S."/>
            <person name="Riley R."/>
            <person name="Andreopoulos W."/>
            <person name="Labutti K."/>
            <person name="Pangilinan J."/>
            <person name="Ruiz-Duenas F.J."/>
            <person name="Barrasa J.M."/>
            <person name="Sanchez-Garcia M."/>
            <person name="Camarero S."/>
            <person name="Miyauchi S."/>
            <person name="Serrano A."/>
            <person name="Linde D."/>
            <person name="Babiker R."/>
            <person name="Drula E."/>
            <person name="Ayuso-Fernandez I."/>
            <person name="Pacheco R."/>
            <person name="Padilla G."/>
            <person name="Ferreira P."/>
            <person name="Barriuso J."/>
            <person name="Kellner H."/>
            <person name="Castanera R."/>
            <person name="Alfaro M."/>
            <person name="Ramirez L."/>
            <person name="Pisabarro A.G."/>
            <person name="Kuo A."/>
            <person name="Tritt A."/>
            <person name="Lipzen A."/>
            <person name="He G."/>
            <person name="Yan M."/>
            <person name="Ng V."/>
            <person name="Cullen D."/>
            <person name="Martin F."/>
            <person name="Rosso M.-N."/>
            <person name="Henrissat B."/>
            <person name="Hibbett D."/>
            <person name="Martinez A.T."/>
            <person name="Grigoriev I.V."/>
        </authorList>
    </citation>
    <scope>NUCLEOTIDE SEQUENCE</scope>
    <source>
        <strain evidence="2">AH 40177</strain>
    </source>
</reference>
<feature type="region of interest" description="Disordered" evidence="1">
    <location>
        <begin position="247"/>
        <end position="269"/>
    </location>
</feature>
<protein>
    <submittedName>
        <fullName evidence="2">Uncharacterized protein</fullName>
    </submittedName>
</protein>